<reference evidence="2" key="1">
    <citation type="submission" date="2019-04" db="EMBL/GenBank/DDBJ databases">
        <authorList>
            <person name="Alioto T."/>
            <person name="Alioto T."/>
        </authorList>
    </citation>
    <scope>NUCLEOTIDE SEQUENCE [LARGE SCALE GENOMIC DNA]</scope>
</reference>
<sequence length="104" mass="10429">GVPPGDDKGPAPRTVGVPEPAARTRGQLGSASVAAVGNSSSQQASLLLPTRAAALPAGTRSAVRQLQEGTKRPRPSRRPDPTPSASLPARSPPPAAADRPRSAA</sequence>
<feature type="region of interest" description="Disordered" evidence="1">
    <location>
        <begin position="1"/>
        <end position="44"/>
    </location>
</feature>
<feature type="region of interest" description="Disordered" evidence="1">
    <location>
        <begin position="56"/>
        <end position="104"/>
    </location>
</feature>
<feature type="non-terminal residue" evidence="2">
    <location>
        <position position="1"/>
    </location>
</feature>
<feature type="non-terminal residue" evidence="2">
    <location>
        <position position="104"/>
    </location>
</feature>
<gene>
    <name evidence="2" type="ORF">MONAX_5E031630</name>
</gene>
<evidence type="ECO:0000256" key="1">
    <source>
        <dbReference type="SAM" id="MobiDB-lite"/>
    </source>
</evidence>
<dbReference type="AlphaFoldDB" id="A0A5E4B9Y8"/>
<accession>A0A5E4B9Y8</accession>
<comment type="caution">
    <text evidence="2">The sequence shown here is derived from an EMBL/GenBank/DDBJ whole genome shotgun (WGS) entry which is preliminary data.</text>
</comment>
<organism evidence="2 3">
    <name type="scientific">Marmota monax</name>
    <name type="common">Woodchuck</name>
    <dbReference type="NCBI Taxonomy" id="9995"/>
    <lineage>
        <taxon>Eukaryota</taxon>
        <taxon>Metazoa</taxon>
        <taxon>Chordata</taxon>
        <taxon>Craniata</taxon>
        <taxon>Vertebrata</taxon>
        <taxon>Euteleostomi</taxon>
        <taxon>Mammalia</taxon>
        <taxon>Eutheria</taxon>
        <taxon>Euarchontoglires</taxon>
        <taxon>Glires</taxon>
        <taxon>Rodentia</taxon>
        <taxon>Sciuromorpha</taxon>
        <taxon>Sciuridae</taxon>
        <taxon>Xerinae</taxon>
        <taxon>Marmotini</taxon>
        <taxon>Marmota</taxon>
    </lineage>
</organism>
<evidence type="ECO:0000313" key="3">
    <source>
        <dbReference type="Proteomes" id="UP000335636"/>
    </source>
</evidence>
<name>A0A5E4B9Y8_MARMO</name>
<dbReference type="Proteomes" id="UP000335636">
    <property type="component" value="Unassembled WGS sequence"/>
</dbReference>
<feature type="compositionally biased region" description="Basic and acidic residues" evidence="1">
    <location>
        <begin position="1"/>
        <end position="10"/>
    </location>
</feature>
<keyword evidence="3" id="KW-1185">Reference proteome</keyword>
<evidence type="ECO:0000313" key="2">
    <source>
        <dbReference type="EMBL" id="VTJ66468.1"/>
    </source>
</evidence>
<dbReference type="EMBL" id="CABDUW010000345">
    <property type="protein sequence ID" value="VTJ66468.1"/>
    <property type="molecule type" value="Genomic_DNA"/>
</dbReference>
<proteinExistence type="predicted"/>
<feature type="compositionally biased region" description="Low complexity" evidence="1">
    <location>
        <begin position="29"/>
        <end position="44"/>
    </location>
</feature>
<protein>
    <submittedName>
        <fullName evidence="2">Uncharacterized protein</fullName>
    </submittedName>
</protein>